<dbReference type="EC" id="4.1.1.112" evidence="6"/>
<dbReference type="SUPFAM" id="SSF89562">
    <property type="entry name" value="RraA-like"/>
    <property type="match status" value="1"/>
</dbReference>
<dbReference type="InterPro" id="IPR005493">
    <property type="entry name" value="RraA/RraA-like"/>
</dbReference>
<keyword evidence="13" id="KW-0479">Metal-binding</keyword>
<dbReference type="Proteomes" id="UP000571817">
    <property type="component" value="Unassembled WGS sequence"/>
</dbReference>
<evidence type="ECO:0000256" key="3">
    <source>
        <dbReference type="ARBA" id="ARBA00008621"/>
    </source>
</evidence>
<dbReference type="CDD" id="cd16841">
    <property type="entry name" value="RraA_family"/>
    <property type="match status" value="1"/>
</dbReference>
<protein>
    <recommendedName>
        <fullName evidence="7">Putative 4-hydroxy-4-methyl-2-oxoglutarate aldolase</fullName>
        <ecNumber evidence="6">4.1.1.112</ecNumber>
        <ecNumber evidence="5">4.1.3.17</ecNumber>
    </recommendedName>
    <alternativeName>
        <fullName evidence="11">Oxaloacetate decarboxylase</fullName>
    </alternativeName>
    <alternativeName>
        <fullName evidence="9">Regulator of ribonuclease activity homolog</fullName>
    </alternativeName>
    <alternativeName>
        <fullName evidence="10">RraA-like protein</fullName>
    </alternativeName>
</protein>
<evidence type="ECO:0000256" key="1">
    <source>
        <dbReference type="ARBA" id="ARBA00001342"/>
    </source>
</evidence>
<evidence type="ECO:0000256" key="13">
    <source>
        <dbReference type="PIRSR" id="PIRSR605493-1"/>
    </source>
</evidence>
<comment type="cofactor">
    <cofactor evidence="13">
        <name>Mg(2+)</name>
        <dbReference type="ChEBI" id="CHEBI:18420"/>
    </cofactor>
</comment>
<dbReference type="AlphaFoldDB" id="A0A853DPI7"/>
<dbReference type="Gene3D" id="3.50.30.40">
    <property type="entry name" value="Ribonuclease E inhibitor RraA/RraA-like"/>
    <property type="match status" value="1"/>
</dbReference>
<evidence type="ECO:0000256" key="7">
    <source>
        <dbReference type="ARBA" id="ARBA00016549"/>
    </source>
</evidence>
<evidence type="ECO:0000256" key="4">
    <source>
        <dbReference type="ARBA" id="ARBA00011233"/>
    </source>
</evidence>
<comment type="subunit">
    <text evidence="4">Homotrimer.</text>
</comment>
<keyword evidence="13" id="KW-0460">Magnesium</keyword>
<dbReference type="Pfam" id="PF03737">
    <property type="entry name" value="RraA-like"/>
    <property type="match status" value="1"/>
</dbReference>
<evidence type="ECO:0000256" key="11">
    <source>
        <dbReference type="ARBA" id="ARBA00032305"/>
    </source>
</evidence>
<evidence type="ECO:0000256" key="9">
    <source>
        <dbReference type="ARBA" id="ARBA00029596"/>
    </source>
</evidence>
<dbReference type="PANTHER" id="PTHR33254:SF4">
    <property type="entry name" value="4-HYDROXY-4-METHYL-2-OXOGLUTARATE ALDOLASE 3-RELATED"/>
    <property type="match status" value="1"/>
</dbReference>
<feature type="binding site" evidence="13">
    <location>
        <begin position="92"/>
        <end position="95"/>
    </location>
    <ligand>
        <name>substrate</name>
    </ligand>
</feature>
<dbReference type="EC" id="4.1.3.17" evidence="5"/>
<accession>A0A853DPI7</accession>
<sequence length="218" mass="23188">MFIQKPMPEPLDPRIAAALEPLCTSTLGHMRDYGFPKGLQPLTRPVGFVGCAVTVRIPHMDSTAVHVAVDNLRPGDVFIVEHSGDSSRSCFGGVVSYTAKQRGAVGAVFAGPVNDRDEIISYEFPVYCNGVTSHTTRLLGLEGAINVPVAIGGAVIRPGDVVWADGDGVVVLDRDEALDLAQQIRAKEESEPAMREAIANGMRLSELSGASDLFSGTR</sequence>
<comment type="catalytic activity">
    <reaction evidence="1">
        <text>4-hydroxy-4-methyl-2-oxoglutarate = 2 pyruvate</text>
        <dbReference type="Rhea" id="RHEA:22748"/>
        <dbReference type="ChEBI" id="CHEBI:15361"/>
        <dbReference type="ChEBI" id="CHEBI:58276"/>
        <dbReference type="EC" id="4.1.3.17"/>
    </reaction>
</comment>
<dbReference type="GO" id="GO:0046872">
    <property type="term" value="F:metal ion binding"/>
    <property type="evidence" value="ECO:0007669"/>
    <property type="project" value="UniProtKB-KW"/>
</dbReference>
<dbReference type="PANTHER" id="PTHR33254">
    <property type="entry name" value="4-HYDROXY-4-METHYL-2-OXOGLUTARATE ALDOLASE 3-RELATED"/>
    <property type="match status" value="1"/>
</dbReference>
<evidence type="ECO:0000256" key="2">
    <source>
        <dbReference type="ARBA" id="ARBA00001968"/>
    </source>
</evidence>
<evidence type="ECO:0000256" key="8">
    <source>
        <dbReference type="ARBA" id="ARBA00025046"/>
    </source>
</evidence>
<evidence type="ECO:0000256" key="5">
    <source>
        <dbReference type="ARBA" id="ARBA00012213"/>
    </source>
</evidence>
<comment type="caution">
    <text evidence="14">The sequence shown here is derived from an EMBL/GenBank/DDBJ whole genome shotgun (WGS) entry which is preliminary data.</text>
</comment>
<proteinExistence type="inferred from homology"/>
<evidence type="ECO:0000313" key="14">
    <source>
        <dbReference type="EMBL" id="NYJ76490.1"/>
    </source>
</evidence>
<evidence type="ECO:0000256" key="6">
    <source>
        <dbReference type="ARBA" id="ARBA00012947"/>
    </source>
</evidence>
<evidence type="ECO:0000313" key="15">
    <source>
        <dbReference type="Proteomes" id="UP000571817"/>
    </source>
</evidence>
<comment type="catalytic activity">
    <reaction evidence="12">
        <text>oxaloacetate + H(+) = pyruvate + CO2</text>
        <dbReference type="Rhea" id="RHEA:15641"/>
        <dbReference type="ChEBI" id="CHEBI:15361"/>
        <dbReference type="ChEBI" id="CHEBI:15378"/>
        <dbReference type="ChEBI" id="CHEBI:16452"/>
        <dbReference type="ChEBI" id="CHEBI:16526"/>
        <dbReference type="EC" id="4.1.1.112"/>
    </reaction>
</comment>
<dbReference type="EMBL" id="JACCFW010000002">
    <property type="protein sequence ID" value="NYJ76490.1"/>
    <property type="molecule type" value="Genomic_DNA"/>
</dbReference>
<name>A0A853DPI7_9MICO</name>
<comment type="function">
    <text evidence="8">Catalyzes the aldol cleavage of 4-hydroxy-4-methyl-2-oxoglutarate (HMG) into 2 molecules of pyruvate. Also contains a secondary oxaloacetate (OAA) decarboxylase activity due to the common pyruvate enolate transition state formed following C-C bond cleavage in the retro-aldol and decarboxylation reactions.</text>
</comment>
<gene>
    <name evidence="14" type="ORF">HNR15_003508</name>
</gene>
<dbReference type="InterPro" id="IPR036704">
    <property type="entry name" value="RraA/RraA-like_sf"/>
</dbReference>
<evidence type="ECO:0000256" key="10">
    <source>
        <dbReference type="ARBA" id="ARBA00030169"/>
    </source>
</evidence>
<evidence type="ECO:0000256" key="12">
    <source>
        <dbReference type="ARBA" id="ARBA00047973"/>
    </source>
</evidence>
<reference evidence="14 15" key="1">
    <citation type="submission" date="2020-07" db="EMBL/GenBank/DDBJ databases">
        <title>Sequencing the genomes of 1000 actinobacteria strains.</title>
        <authorList>
            <person name="Klenk H.-P."/>
        </authorList>
    </citation>
    <scope>NUCLEOTIDE SEQUENCE [LARGE SCALE GENOMIC DNA]</scope>
    <source>
        <strain evidence="14 15">DSM 29531</strain>
    </source>
</reference>
<organism evidence="14 15">
    <name type="scientific">Allobranchiibius huperziae</name>
    <dbReference type="NCBI Taxonomy" id="1874116"/>
    <lineage>
        <taxon>Bacteria</taxon>
        <taxon>Bacillati</taxon>
        <taxon>Actinomycetota</taxon>
        <taxon>Actinomycetes</taxon>
        <taxon>Micrococcales</taxon>
        <taxon>Dermacoccaceae</taxon>
        <taxon>Allobranchiibius</taxon>
    </lineage>
</organism>
<dbReference type="GO" id="GO:0008948">
    <property type="term" value="F:oxaloacetate decarboxylase activity"/>
    <property type="evidence" value="ECO:0007669"/>
    <property type="project" value="UniProtKB-EC"/>
</dbReference>
<dbReference type="GO" id="GO:0047443">
    <property type="term" value="F:4-hydroxy-4-methyl-2-oxoglutarate aldolase activity"/>
    <property type="evidence" value="ECO:0007669"/>
    <property type="project" value="UniProtKB-EC"/>
</dbReference>
<keyword evidence="15" id="KW-1185">Reference proteome</keyword>
<comment type="cofactor">
    <cofactor evidence="2">
        <name>a divalent metal cation</name>
        <dbReference type="ChEBI" id="CHEBI:60240"/>
    </cofactor>
</comment>
<comment type="similarity">
    <text evidence="3">Belongs to the class II aldolase/RraA-like family.</text>
</comment>
<dbReference type="RefSeq" id="WP_179483880.1">
    <property type="nucleotide sequence ID" value="NZ_JACCFW010000002.1"/>
</dbReference>
<feature type="binding site" evidence="13">
    <location>
        <position position="115"/>
    </location>
    <ligand>
        <name>Mg(2+)</name>
        <dbReference type="ChEBI" id="CHEBI:18420"/>
    </ligand>
</feature>